<sequence length="111" mass="12018">MPQLLTANRLIDGRVLYWRGGGWVENLDEAEGFTDAAVADTALAAAKEFVARNLVVNPYLFEVKDGRPVKEREIIRAAGPSVRTDLGKQAKYGSTGTTSPAAPERDDDVSI</sequence>
<dbReference type="InterPro" id="IPR021270">
    <property type="entry name" value="DUF2849"/>
</dbReference>
<protein>
    <submittedName>
        <fullName evidence="2">DUF2849 domain-containing protein</fullName>
    </submittedName>
</protein>
<dbReference type="RefSeq" id="WP_166933044.1">
    <property type="nucleotide sequence ID" value="NZ_BAAADD010000003.1"/>
</dbReference>
<keyword evidence="3" id="KW-1185">Reference proteome</keyword>
<organism evidence="2 3">
    <name type="scientific">Rhizomicrobium electricum</name>
    <dbReference type="NCBI Taxonomy" id="480070"/>
    <lineage>
        <taxon>Bacteria</taxon>
        <taxon>Pseudomonadati</taxon>
        <taxon>Pseudomonadota</taxon>
        <taxon>Alphaproteobacteria</taxon>
        <taxon>Micropepsales</taxon>
        <taxon>Micropepsaceae</taxon>
        <taxon>Rhizomicrobium</taxon>
    </lineage>
</organism>
<reference evidence="2 3" key="1">
    <citation type="journal article" date="2019" name="Int. J. Syst. Evol. Microbiol.">
        <title>The Global Catalogue of Microorganisms (GCM) 10K type strain sequencing project: providing services to taxonomists for standard genome sequencing and annotation.</title>
        <authorList>
            <consortium name="The Broad Institute Genomics Platform"/>
            <consortium name="The Broad Institute Genome Sequencing Center for Infectious Disease"/>
            <person name="Wu L."/>
            <person name="Ma J."/>
        </authorList>
    </citation>
    <scope>NUCLEOTIDE SEQUENCE [LARGE SCALE GENOMIC DNA]</scope>
    <source>
        <strain evidence="2 3">JCM 15089</strain>
    </source>
</reference>
<evidence type="ECO:0000256" key="1">
    <source>
        <dbReference type="SAM" id="MobiDB-lite"/>
    </source>
</evidence>
<dbReference type="Pfam" id="PF11011">
    <property type="entry name" value="DUF2849"/>
    <property type="match status" value="1"/>
</dbReference>
<dbReference type="EMBL" id="BAAADD010000003">
    <property type="protein sequence ID" value="GAA0567027.1"/>
    <property type="molecule type" value="Genomic_DNA"/>
</dbReference>
<evidence type="ECO:0000313" key="2">
    <source>
        <dbReference type="EMBL" id="GAA0567027.1"/>
    </source>
</evidence>
<comment type="caution">
    <text evidence="2">The sequence shown here is derived from an EMBL/GenBank/DDBJ whole genome shotgun (WGS) entry which is preliminary data.</text>
</comment>
<proteinExistence type="predicted"/>
<accession>A0ABN1EHZ5</accession>
<feature type="region of interest" description="Disordered" evidence="1">
    <location>
        <begin position="86"/>
        <end position="111"/>
    </location>
</feature>
<gene>
    <name evidence="2" type="ORF">GCM10008942_14410</name>
</gene>
<name>A0ABN1EHZ5_9PROT</name>
<evidence type="ECO:0000313" key="3">
    <source>
        <dbReference type="Proteomes" id="UP001499951"/>
    </source>
</evidence>
<dbReference type="Proteomes" id="UP001499951">
    <property type="component" value="Unassembled WGS sequence"/>
</dbReference>